<evidence type="ECO:0000256" key="1">
    <source>
        <dbReference type="ARBA" id="ARBA00005232"/>
    </source>
</evidence>
<dbReference type="GO" id="GO:0004784">
    <property type="term" value="F:superoxide dismutase activity"/>
    <property type="evidence" value="ECO:0007669"/>
    <property type="project" value="UniProtKB-EC"/>
</dbReference>
<reference evidence="11" key="2">
    <citation type="journal article" date="2020" name="Nat. Commun.">
        <title>Large-scale genome sequencing of mycorrhizal fungi provides insights into the early evolution of symbiotic traits.</title>
        <authorList>
            <person name="Miyauchi S."/>
            <person name="Kiss E."/>
            <person name="Kuo A."/>
            <person name="Drula E."/>
            <person name="Kohler A."/>
            <person name="Sanchez-Garcia M."/>
            <person name="Morin E."/>
            <person name="Andreopoulos B."/>
            <person name="Barry K.W."/>
            <person name="Bonito G."/>
            <person name="Buee M."/>
            <person name="Carver A."/>
            <person name="Chen C."/>
            <person name="Cichocki N."/>
            <person name="Clum A."/>
            <person name="Culley D."/>
            <person name="Crous P.W."/>
            <person name="Fauchery L."/>
            <person name="Girlanda M."/>
            <person name="Hayes R.D."/>
            <person name="Keri Z."/>
            <person name="LaButti K."/>
            <person name="Lipzen A."/>
            <person name="Lombard V."/>
            <person name="Magnuson J."/>
            <person name="Maillard F."/>
            <person name="Murat C."/>
            <person name="Nolan M."/>
            <person name="Ohm R.A."/>
            <person name="Pangilinan J."/>
            <person name="Pereira M.F."/>
            <person name="Perotto S."/>
            <person name="Peter M."/>
            <person name="Pfister S."/>
            <person name="Riley R."/>
            <person name="Sitrit Y."/>
            <person name="Stielow J.B."/>
            <person name="Szollosi G."/>
            <person name="Zifcakova L."/>
            <person name="Stursova M."/>
            <person name="Spatafora J.W."/>
            <person name="Tedersoo L."/>
            <person name="Vaario L.M."/>
            <person name="Yamada A."/>
            <person name="Yan M."/>
            <person name="Wang P."/>
            <person name="Xu J."/>
            <person name="Bruns T."/>
            <person name="Baldrian P."/>
            <person name="Vilgalys R."/>
            <person name="Dunand C."/>
            <person name="Henrissat B."/>
            <person name="Grigoriev I.V."/>
            <person name="Hibbett D."/>
            <person name="Nagy L.G."/>
            <person name="Martin F.M."/>
        </authorList>
    </citation>
    <scope>NUCLEOTIDE SEQUENCE</scope>
    <source>
        <strain evidence="11">BED1</strain>
    </source>
</reference>
<dbReference type="Pfam" id="PF00755">
    <property type="entry name" value="Carn_acyltransf"/>
    <property type="match status" value="2"/>
</dbReference>
<dbReference type="GO" id="GO:0009437">
    <property type="term" value="P:carnitine metabolic process"/>
    <property type="evidence" value="ECO:0007669"/>
    <property type="project" value="TreeGrafter"/>
</dbReference>
<dbReference type="InterPro" id="IPR001189">
    <property type="entry name" value="Mn/Fe_SOD"/>
</dbReference>
<comment type="similarity">
    <text evidence="1">Belongs to the carnitine/choline acetyltransferase family.</text>
</comment>
<dbReference type="PANTHER" id="PTHR22589">
    <property type="entry name" value="CARNITINE O-ACYLTRANSFERASE"/>
    <property type="match status" value="1"/>
</dbReference>
<dbReference type="InterPro" id="IPR039551">
    <property type="entry name" value="Cho/carn_acyl_trans"/>
</dbReference>
<dbReference type="InterPro" id="IPR036324">
    <property type="entry name" value="Mn/Fe_SOD_N_sf"/>
</dbReference>
<dbReference type="GO" id="GO:0004092">
    <property type="term" value="F:carnitine O-acetyltransferase activity"/>
    <property type="evidence" value="ECO:0007669"/>
    <property type="project" value="TreeGrafter"/>
</dbReference>
<evidence type="ECO:0000259" key="10">
    <source>
        <dbReference type="Pfam" id="PF00755"/>
    </source>
</evidence>
<comment type="similarity">
    <text evidence="2">Belongs to the iron/manganese superoxide dismutase family.</text>
</comment>
<dbReference type="PRINTS" id="PR01703">
    <property type="entry name" value="MNSODISMTASE"/>
</dbReference>
<feature type="domain" description="Choline/carnitine acyltransferase" evidence="10">
    <location>
        <begin position="21"/>
        <end position="136"/>
    </location>
</feature>
<name>A0AAD4G761_BOLED</name>
<evidence type="ECO:0000256" key="7">
    <source>
        <dbReference type="ARBA" id="ARBA00023315"/>
    </source>
</evidence>
<reference evidence="11" key="1">
    <citation type="submission" date="2019-10" db="EMBL/GenBank/DDBJ databases">
        <authorList>
            <consortium name="DOE Joint Genome Institute"/>
            <person name="Kuo A."/>
            <person name="Miyauchi S."/>
            <person name="Kiss E."/>
            <person name="Drula E."/>
            <person name="Kohler A."/>
            <person name="Sanchez-Garcia M."/>
            <person name="Andreopoulos B."/>
            <person name="Barry K.W."/>
            <person name="Bonito G."/>
            <person name="Buee M."/>
            <person name="Carver A."/>
            <person name="Chen C."/>
            <person name="Cichocki N."/>
            <person name="Clum A."/>
            <person name="Culley D."/>
            <person name="Crous P.W."/>
            <person name="Fauchery L."/>
            <person name="Girlanda M."/>
            <person name="Hayes R."/>
            <person name="Keri Z."/>
            <person name="LaButti K."/>
            <person name="Lipzen A."/>
            <person name="Lombard V."/>
            <person name="Magnuson J."/>
            <person name="Maillard F."/>
            <person name="Morin E."/>
            <person name="Murat C."/>
            <person name="Nolan M."/>
            <person name="Ohm R."/>
            <person name="Pangilinan J."/>
            <person name="Pereira M."/>
            <person name="Perotto S."/>
            <person name="Peter M."/>
            <person name="Riley R."/>
            <person name="Sitrit Y."/>
            <person name="Stielow B."/>
            <person name="Szollosi G."/>
            <person name="Zifcakova L."/>
            <person name="Stursova M."/>
            <person name="Spatafora J.W."/>
            <person name="Tedersoo L."/>
            <person name="Vaario L.-M."/>
            <person name="Yamada A."/>
            <person name="Yan M."/>
            <person name="Wang P."/>
            <person name="Xu J."/>
            <person name="Bruns T."/>
            <person name="Baldrian P."/>
            <person name="Vilgalys R."/>
            <person name="Henrissat B."/>
            <person name="Grigoriev I.V."/>
            <person name="Hibbett D."/>
            <person name="Nagy L.G."/>
            <person name="Martin F.M."/>
        </authorList>
    </citation>
    <scope>NUCLEOTIDE SEQUENCE</scope>
    <source>
        <strain evidence="11">BED1</strain>
    </source>
</reference>
<evidence type="ECO:0000259" key="9">
    <source>
        <dbReference type="Pfam" id="PF00081"/>
    </source>
</evidence>
<comment type="caution">
    <text evidence="11">The sequence shown here is derived from an EMBL/GenBank/DDBJ whole genome shotgun (WGS) entry which is preliminary data.</text>
</comment>
<evidence type="ECO:0000313" key="12">
    <source>
        <dbReference type="Proteomes" id="UP001194468"/>
    </source>
</evidence>
<dbReference type="SUPFAM" id="SSF52777">
    <property type="entry name" value="CoA-dependent acyltransferases"/>
    <property type="match status" value="2"/>
</dbReference>
<protein>
    <recommendedName>
        <fullName evidence="3">superoxide dismutase</fullName>
        <ecNumber evidence="3">1.15.1.1</ecNumber>
    </recommendedName>
</protein>
<keyword evidence="4" id="KW-0808">Transferase</keyword>
<evidence type="ECO:0000256" key="4">
    <source>
        <dbReference type="ARBA" id="ARBA00022679"/>
    </source>
</evidence>
<dbReference type="SUPFAM" id="SSF46609">
    <property type="entry name" value="Fe,Mn superoxide dismutase (SOD), N-terminal domain"/>
    <property type="match status" value="1"/>
</dbReference>
<proteinExistence type="inferred from homology"/>
<keyword evidence="6" id="KW-0560">Oxidoreductase</keyword>
<evidence type="ECO:0000256" key="3">
    <source>
        <dbReference type="ARBA" id="ARBA00012682"/>
    </source>
</evidence>
<evidence type="ECO:0000313" key="11">
    <source>
        <dbReference type="EMBL" id="KAF8421753.1"/>
    </source>
</evidence>
<dbReference type="InterPro" id="IPR019831">
    <property type="entry name" value="Mn/Fe_SOD_N"/>
</dbReference>
<keyword evidence="12" id="KW-1185">Reference proteome</keyword>
<keyword evidence="5" id="KW-0479">Metal-binding</keyword>
<sequence>MTKFHLTPGSTFANRDALPNNLTALRGLQDDEEHAATTLAVQKFREGDGPALQERLKQWAAGRASDGDQSSVAQLYRGLLYESYLSHTDPVVLAFNPFFVLENDPTPNRGSQLPRAAALIISSLGFIHDLRAGLQSHPFAETRLCDLICQYDCQALEFKGLDAFVQMAFQAAYFGLYGRTECTYKPAMTKAFLHGRTEAIRTVQPESVEFTKMFLSEAYNQERILALRRACERHVALMKECSQGLRQDSVAIHLCGPWLELTWHFHSIDVELWKPCSPAFGSGPVAAGGYGIGYIIKENGISIVASSRHPQTKTVLGYVAELPDGCTAYPRSALPVGQREAGSTGRPINGSGSDDGASDGYEDTMMWDTAGYSLTAAIWNYSEAARRVRMRTLRLTFSPELPYPYDALQPYISEQVMRLHHMKHHQGYVNALDAAETSYVKAATRIALQAVLKSNGGAYVDNDSAAKLNVGLAMFECTLILHTALGKDDFISVSGCYQYTCFANTLERLRNLKSPEELLPAGQAMNAPTEIMTCYSSIRYRNACVMSFERWVVSWSATLVLAEASPPPFPHLLPFFWRSQCLDTGDEFPSEGPDGGHRALVAVFSSTLVALLDSLIEPVVPAPLHTRCLQARDKDEAFEMLNAFPHVNINVGGVDIIEAMLHFIAKQGASKGDSNPTGDMRGHRLVSIYVSLLSSLRIYPCPNPNCTKSFLYAFFSFTSIELLLALRDLGGFGRDDRLGAESSVGEGRWLLIGRSLIGLSSSFKGYLGECSLPLPANG</sequence>
<dbReference type="InterPro" id="IPR000542">
    <property type="entry name" value="Carn_acyl_trans"/>
</dbReference>
<dbReference type="Gene3D" id="2.60.40.10">
    <property type="entry name" value="Immunoglobulins"/>
    <property type="match status" value="1"/>
</dbReference>
<dbReference type="GO" id="GO:0005739">
    <property type="term" value="C:mitochondrion"/>
    <property type="evidence" value="ECO:0007669"/>
    <property type="project" value="TreeGrafter"/>
</dbReference>
<dbReference type="PANTHER" id="PTHR22589:SF29">
    <property type="entry name" value="MITOCHONDRIAL CARNITINE O-ACETYLTRANSFERASE-RELATED"/>
    <property type="match status" value="1"/>
</dbReference>
<dbReference type="EMBL" id="WHUW01000137">
    <property type="protein sequence ID" value="KAF8421753.1"/>
    <property type="molecule type" value="Genomic_DNA"/>
</dbReference>
<feature type="domain" description="Choline/carnitine acyltransferase" evidence="10">
    <location>
        <begin position="140"/>
        <end position="313"/>
    </location>
</feature>
<dbReference type="Gene3D" id="3.30.559.10">
    <property type="entry name" value="Chloramphenicol acetyltransferase-like domain"/>
    <property type="match status" value="2"/>
</dbReference>
<evidence type="ECO:0000256" key="2">
    <source>
        <dbReference type="ARBA" id="ARBA00008714"/>
    </source>
</evidence>
<evidence type="ECO:0000256" key="8">
    <source>
        <dbReference type="SAM" id="MobiDB-lite"/>
    </source>
</evidence>
<dbReference type="InterPro" id="IPR023213">
    <property type="entry name" value="CAT-like_dom_sf"/>
</dbReference>
<dbReference type="InterPro" id="IPR042231">
    <property type="entry name" value="Cho/carn_acyl_trans_2"/>
</dbReference>
<accession>A0AAD4G761</accession>
<dbReference type="Proteomes" id="UP001194468">
    <property type="component" value="Unassembled WGS sequence"/>
</dbReference>
<dbReference type="Pfam" id="PF00081">
    <property type="entry name" value="Sod_Fe_N"/>
    <property type="match status" value="1"/>
</dbReference>
<organism evidence="11 12">
    <name type="scientific">Boletus edulis BED1</name>
    <dbReference type="NCBI Taxonomy" id="1328754"/>
    <lineage>
        <taxon>Eukaryota</taxon>
        <taxon>Fungi</taxon>
        <taxon>Dikarya</taxon>
        <taxon>Basidiomycota</taxon>
        <taxon>Agaricomycotina</taxon>
        <taxon>Agaricomycetes</taxon>
        <taxon>Agaricomycetidae</taxon>
        <taxon>Boletales</taxon>
        <taxon>Boletineae</taxon>
        <taxon>Boletaceae</taxon>
        <taxon>Boletoideae</taxon>
        <taxon>Boletus</taxon>
    </lineage>
</organism>
<evidence type="ECO:0000256" key="5">
    <source>
        <dbReference type="ARBA" id="ARBA00022723"/>
    </source>
</evidence>
<dbReference type="AlphaFoldDB" id="A0AAD4G761"/>
<dbReference type="Gene3D" id="3.30.559.70">
    <property type="entry name" value="Choline/Carnitine o-acyltransferase, domain 2"/>
    <property type="match status" value="1"/>
</dbReference>
<gene>
    <name evidence="11" type="ORF">L210DRAFT_3510142</name>
</gene>
<dbReference type="InterPro" id="IPR013783">
    <property type="entry name" value="Ig-like_fold"/>
</dbReference>
<dbReference type="EC" id="1.15.1.1" evidence="3"/>
<feature type="region of interest" description="Disordered" evidence="8">
    <location>
        <begin position="337"/>
        <end position="360"/>
    </location>
</feature>
<dbReference type="GO" id="GO:0046872">
    <property type="term" value="F:metal ion binding"/>
    <property type="evidence" value="ECO:0007669"/>
    <property type="project" value="UniProtKB-KW"/>
</dbReference>
<evidence type="ECO:0000256" key="6">
    <source>
        <dbReference type="ARBA" id="ARBA00023002"/>
    </source>
</evidence>
<keyword evidence="7" id="KW-0012">Acyltransferase</keyword>
<feature type="domain" description="Manganese/iron superoxide dismutase N-terminal" evidence="9">
    <location>
        <begin position="399"/>
        <end position="445"/>
    </location>
</feature>